<proteinExistence type="predicted"/>
<keyword evidence="4" id="KW-1185">Reference proteome</keyword>
<dbReference type="Pfam" id="PF03756">
    <property type="entry name" value="AfsA"/>
    <property type="match status" value="2"/>
</dbReference>
<comment type="caution">
    <text evidence="3">The sequence shown here is derived from an EMBL/GenBank/DDBJ whole genome shotgun (WGS) entry which is preliminary data.</text>
</comment>
<accession>A0ABW7RMR8</accession>
<dbReference type="InterPro" id="IPR047757">
    <property type="entry name" value="AfsA-like"/>
</dbReference>
<dbReference type="GeneID" id="97375015"/>
<dbReference type="NCBIfam" id="NF041195">
    <property type="entry name" value="ScbA_BarX_GamBu"/>
    <property type="match status" value="1"/>
</dbReference>
<feature type="domain" description="A-factor biosynthesis hotdog" evidence="2">
    <location>
        <begin position="207"/>
        <end position="320"/>
    </location>
</feature>
<organism evidence="3 4">
    <name type="scientific">Streptomyces celluloflavus</name>
    <dbReference type="NCBI Taxonomy" id="58344"/>
    <lineage>
        <taxon>Bacteria</taxon>
        <taxon>Bacillati</taxon>
        <taxon>Actinomycetota</taxon>
        <taxon>Actinomycetes</taxon>
        <taxon>Kitasatosporales</taxon>
        <taxon>Streptomycetaceae</taxon>
        <taxon>Streptomyces</taxon>
    </lineage>
</organism>
<dbReference type="InterPro" id="IPR005509">
    <property type="entry name" value="AfsA_hotdog_dom"/>
</dbReference>
<feature type="domain" description="A-factor biosynthesis hotdog" evidence="2">
    <location>
        <begin position="38"/>
        <end position="173"/>
    </location>
</feature>
<reference evidence="3 4" key="1">
    <citation type="submission" date="2024-10" db="EMBL/GenBank/DDBJ databases">
        <title>The Natural Products Discovery Center: Release of the First 8490 Sequenced Strains for Exploring Actinobacteria Biosynthetic Diversity.</title>
        <authorList>
            <person name="Kalkreuter E."/>
            <person name="Kautsar S.A."/>
            <person name="Yang D."/>
            <person name="Bader C.D."/>
            <person name="Teijaro C.N."/>
            <person name="Fluegel L."/>
            <person name="Davis C.M."/>
            <person name="Simpson J.R."/>
            <person name="Lauterbach L."/>
            <person name="Steele A.D."/>
            <person name="Gui C."/>
            <person name="Meng S."/>
            <person name="Li G."/>
            <person name="Viehrig K."/>
            <person name="Ye F."/>
            <person name="Su P."/>
            <person name="Kiefer A.F."/>
            <person name="Nichols A."/>
            <person name="Cepeda A.J."/>
            <person name="Yan W."/>
            <person name="Fan B."/>
            <person name="Jiang Y."/>
            <person name="Adhikari A."/>
            <person name="Zheng C.-J."/>
            <person name="Schuster L."/>
            <person name="Cowan T.M."/>
            <person name="Smanski M.J."/>
            <person name="Chevrette M.G."/>
            <person name="De Carvalho L.P.S."/>
            <person name="Shen B."/>
        </authorList>
    </citation>
    <scope>NUCLEOTIDE SEQUENCE [LARGE SCALE GENOMIC DNA]</scope>
    <source>
        <strain evidence="3 4">NPDC018013</strain>
    </source>
</reference>
<dbReference type="EMBL" id="JBIRGH010000031">
    <property type="protein sequence ID" value="MFH8589370.1"/>
    <property type="molecule type" value="Genomic_DNA"/>
</dbReference>
<sequence>MASATLTSHPRTRDGDDASRPADEGRSPALTTTVPREYVHRTAVSEVFLTDWRHDGADSWVVNAQWPRAHSFYGPVNGLHDPVMLVETMRQAGILLSHVAHCVPLDHPIIWQQVGYHLDPEALRAAEAPAEVQLHVTDHNLVRRGKRLVSARQVFRIVCDGAELGTAMLDFSCHSPAVYRRLRGEYSDLALANARRLPLPDAVAPQLVGRERARDVVLSPTDDADRWQLRVDTSHPVLFDHPVDHTPGMLMIEAARQAAQAATDGGTLPVTMECSFERYAELDTPSWVRAHTTGRDEDGREQVEVGIEQRGVPVLAARVTSVPTP</sequence>
<feature type="region of interest" description="Disordered" evidence="1">
    <location>
        <begin position="1"/>
        <end position="33"/>
    </location>
</feature>
<feature type="compositionally biased region" description="Basic and acidic residues" evidence="1">
    <location>
        <begin position="11"/>
        <end position="26"/>
    </location>
</feature>
<protein>
    <submittedName>
        <fullName evidence="3">ScbA/BarX family gamma-butyrolactone biosynthesis protein</fullName>
    </submittedName>
</protein>
<dbReference type="Proteomes" id="UP001610990">
    <property type="component" value="Unassembled WGS sequence"/>
</dbReference>
<evidence type="ECO:0000256" key="1">
    <source>
        <dbReference type="SAM" id="MobiDB-lite"/>
    </source>
</evidence>
<dbReference type="RefSeq" id="WP_052856787.1">
    <property type="nucleotide sequence ID" value="NZ_CP108413.1"/>
</dbReference>
<name>A0ABW7RMR8_9ACTN</name>
<evidence type="ECO:0000313" key="3">
    <source>
        <dbReference type="EMBL" id="MFH8589370.1"/>
    </source>
</evidence>
<evidence type="ECO:0000259" key="2">
    <source>
        <dbReference type="Pfam" id="PF03756"/>
    </source>
</evidence>
<evidence type="ECO:0000313" key="4">
    <source>
        <dbReference type="Proteomes" id="UP001610990"/>
    </source>
</evidence>
<gene>
    <name evidence="3" type="ORF">ACH4GP_34195</name>
</gene>